<keyword evidence="3" id="KW-1185">Reference proteome</keyword>
<comment type="caution">
    <text evidence="2">The sequence shown here is derived from an EMBL/GenBank/DDBJ whole genome shotgun (WGS) entry which is preliminary data.</text>
</comment>
<evidence type="ECO:0000313" key="3">
    <source>
        <dbReference type="Proteomes" id="UP001159405"/>
    </source>
</evidence>
<reference evidence="2 3" key="1">
    <citation type="submission" date="2022-05" db="EMBL/GenBank/DDBJ databases">
        <authorList>
            <consortium name="Genoscope - CEA"/>
            <person name="William W."/>
        </authorList>
    </citation>
    <scope>NUCLEOTIDE SEQUENCE [LARGE SCALE GENOMIC DNA]</scope>
</reference>
<evidence type="ECO:0000256" key="1">
    <source>
        <dbReference type="SAM" id="MobiDB-lite"/>
    </source>
</evidence>
<protein>
    <submittedName>
        <fullName evidence="2">Uncharacterized protein</fullName>
    </submittedName>
</protein>
<accession>A0ABN8RWG2</accession>
<sequence>MIGGENAEPSDCGERFSPPLAASNKKPRFSIGKYQQLKKERVNAEIHKLLDTDAQILELKRQLASERVKIDALGTKLHNKQEIVRRRKTKGLFN</sequence>
<feature type="region of interest" description="Disordered" evidence="1">
    <location>
        <begin position="1"/>
        <end position="27"/>
    </location>
</feature>
<evidence type="ECO:0000313" key="2">
    <source>
        <dbReference type="EMBL" id="CAH3183811.1"/>
    </source>
</evidence>
<dbReference type="EMBL" id="CALNXK010000365">
    <property type="protein sequence ID" value="CAH3183811.1"/>
    <property type="molecule type" value="Genomic_DNA"/>
</dbReference>
<gene>
    <name evidence="2" type="ORF">PLOB_00029157</name>
</gene>
<name>A0ABN8RWG2_9CNID</name>
<proteinExistence type="predicted"/>
<dbReference type="Proteomes" id="UP001159405">
    <property type="component" value="Unassembled WGS sequence"/>
</dbReference>
<organism evidence="2 3">
    <name type="scientific">Porites lobata</name>
    <dbReference type="NCBI Taxonomy" id="104759"/>
    <lineage>
        <taxon>Eukaryota</taxon>
        <taxon>Metazoa</taxon>
        <taxon>Cnidaria</taxon>
        <taxon>Anthozoa</taxon>
        <taxon>Hexacorallia</taxon>
        <taxon>Scleractinia</taxon>
        <taxon>Fungiina</taxon>
        <taxon>Poritidae</taxon>
        <taxon>Porites</taxon>
    </lineage>
</organism>